<evidence type="ECO:0000256" key="4">
    <source>
        <dbReference type="PROSITE-ProRule" id="PRU00473"/>
    </source>
</evidence>
<proteinExistence type="predicted"/>
<sequence>MSPQVAMFFLFCSAHCHKLTPTAPYPTGVIHIVHSETQIDYPEETIMRKTIISAALAMSCLTSVAPAMASDKEKTYEHAAGIGMGSGVVIGAMVAGPVGAAVAGLVGAFVGNDIQQDKELQANQARLTAQAELLSQRDRSLLAMKSQIQQLQQASMTTQVSDTRTQDTPAITLQSVVQFQTGAYDIAPDYQQQLDLIAKALRGYPSLQARLTGHADQRGDAQYNQALSMQRAISVKQYLLNQGVDEKQVLTLALGEERSKHKEYEGTFFDRKVVIELGEEDPTLTAQR</sequence>
<reference evidence="8" key="1">
    <citation type="journal article" date="2020" name="Int. J. Syst. Evol. Microbiol.">
        <title>Alteromonas alba sp. nov., a marine bacterium isolated from the seawater of the West Pacific Ocean.</title>
        <authorList>
            <person name="Sun C."/>
            <person name="Wu Y.-H."/>
            <person name="Xamxidin M."/>
            <person name="Cheng H."/>
            <person name="Xu X.-W."/>
        </authorList>
    </citation>
    <scope>NUCLEOTIDE SEQUENCE [LARGE SCALE GENOMIC DNA]</scope>
    <source>
        <strain evidence="8">190</strain>
    </source>
</reference>
<dbReference type="PANTHER" id="PTHR30329:SF21">
    <property type="entry name" value="LIPOPROTEIN YIAD-RELATED"/>
    <property type="match status" value="1"/>
</dbReference>
<dbReference type="EMBL" id="PVNP01000142">
    <property type="protein sequence ID" value="PRO73177.1"/>
    <property type="molecule type" value="Genomic_DNA"/>
</dbReference>
<feature type="transmembrane region" description="Helical" evidence="5">
    <location>
        <begin position="81"/>
        <end position="110"/>
    </location>
</feature>
<accession>A0A2S9V9N1</accession>
<dbReference type="CDD" id="cd07185">
    <property type="entry name" value="OmpA_C-like"/>
    <property type="match status" value="1"/>
</dbReference>
<dbReference type="InterPro" id="IPR050330">
    <property type="entry name" value="Bact_OuterMem_StrucFunc"/>
</dbReference>
<keyword evidence="8" id="KW-1185">Reference proteome</keyword>
<keyword evidence="3" id="KW-0998">Cell outer membrane</keyword>
<keyword evidence="7" id="KW-0969">Cilium</keyword>
<keyword evidence="5" id="KW-0812">Transmembrane</keyword>
<comment type="caution">
    <text evidence="7">The sequence shown here is derived from an EMBL/GenBank/DDBJ whole genome shotgun (WGS) entry which is preliminary data.</text>
</comment>
<evidence type="ECO:0000259" key="6">
    <source>
        <dbReference type="PROSITE" id="PS51123"/>
    </source>
</evidence>
<dbReference type="AlphaFoldDB" id="A0A2S9V9N1"/>
<keyword evidence="2 4" id="KW-0472">Membrane</keyword>
<protein>
    <submittedName>
        <fullName evidence="7">Flagellar motor protein MotB</fullName>
    </submittedName>
</protein>
<keyword evidence="7" id="KW-0966">Cell projection</keyword>
<dbReference type="OrthoDB" id="7061829at2"/>
<evidence type="ECO:0000256" key="3">
    <source>
        <dbReference type="ARBA" id="ARBA00023237"/>
    </source>
</evidence>
<dbReference type="PRINTS" id="PR01021">
    <property type="entry name" value="OMPADOMAIN"/>
</dbReference>
<dbReference type="InterPro" id="IPR006665">
    <property type="entry name" value="OmpA-like"/>
</dbReference>
<name>A0A2S9V9N1_9ALTE</name>
<dbReference type="PANTHER" id="PTHR30329">
    <property type="entry name" value="STATOR ELEMENT OF FLAGELLAR MOTOR COMPLEX"/>
    <property type="match status" value="1"/>
</dbReference>
<dbReference type="Gene3D" id="3.30.1330.60">
    <property type="entry name" value="OmpA-like domain"/>
    <property type="match status" value="1"/>
</dbReference>
<dbReference type="SUPFAM" id="SSF103088">
    <property type="entry name" value="OmpA-like"/>
    <property type="match status" value="1"/>
</dbReference>
<keyword evidence="7" id="KW-0282">Flagellum</keyword>
<dbReference type="Pfam" id="PF00691">
    <property type="entry name" value="OmpA"/>
    <property type="match status" value="1"/>
</dbReference>
<dbReference type="Proteomes" id="UP000238949">
    <property type="component" value="Unassembled WGS sequence"/>
</dbReference>
<dbReference type="InterPro" id="IPR036737">
    <property type="entry name" value="OmpA-like_sf"/>
</dbReference>
<dbReference type="PROSITE" id="PS51123">
    <property type="entry name" value="OMPA_2"/>
    <property type="match status" value="1"/>
</dbReference>
<evidence type="ECO:0000313" key="7">
    <source>
        <dbReference type="EMBL" id="PRO73177.1"/>
    </source>
</evidence>
<organism evidence="7 8">
    <name type="scientific">Alteromonas alba</name>
    <dbReference type="NCBI Taxonomy" id="2079529"/>
    <lineage>
        <taxon>Bacteria</taxon>
        <taxon>Pseudomonadati</taxon>
        <taxon>Pseudomonadota</taxon>
        <taxon>Gammaproteobacteria</taxon>
        <taxon>Alteromonadales</taxon>
        <taxon>Alteromonadaceae</taxon>
        <taxon>Alteromonas/Salinimonas group</taxon>
        <taxon>Alteromonas</taxon>
    </lineage>
</organism>
<keyword evidence="5" id="KW-1133">Transmembrane helix</keyword>
<gene>
    <name evidence="7" type="ORF">C6Y40_13070</name>
</gene>
<dbReference type="GO" id="GO:0009279">
    <property type="term" value="C:cell outer membrane"/>
    <property type="evidence" value="ECO:0007669"/>
    <property type="project" value="UniProtKB-SubCell"/>
</dbReference>
<feature type="transmembrane region" description="Helical" evidence="5">
    <location>
        <begin position="51"/>
        <end position="69"/>
    </location>
</feature>
<evidence type="ECO:0000256" key="5">
    <source>
        <dbReference type="SAM" id="Phobius"/>
    </source>
</evidence>
<dbReference type="InterPro" id="IPR022511">
    <property type="entry name" value="PdsO"/>
</dbReference>
<evidence type="ECO:0000313" key="8">
    <source>
        <dbReference type="Proteomes" id="UP000238949"/>
    </source>
</evidence>
<dbReference type="InterPro" id="IPR006664">
    <property type="entry name" value="OMP_bac"/>
</dbReference>
<evidence type="ECO:0000256" key="1">
    <source>
        <dbReference type="ARBA" id="ARBA00004442"/>
    </source>
</evidence>
<feature type="domain" description="OmpA-like" evidence="6">
    <location>
        <begin position="166"/>
        <end position="281"/>
    </location>
</feature>
<dbReference type="NCBIfam" id="TIGR03789">
    <property type="entry name" value="pdsO"/>
    <property type="match status" value="1"/>
</dbReference>
<comment type="subcellular location">
    <subcellularLocation>
        <location evidence="1">Cell outer membrane</location>
    </subcellularLocation>
</comment>
<evidence type="ECO:0000256" key="2">
    <source>
        <dbReference type="ARBA" id="ARBA00023136"/>
    </source>
</evidence>